<feature type="compositionally biased region" description="Acidic residues" evidence="1">
    <location>
        <begin position="1"/>
        <end position="27"/>
    </location>
</feature>
<organism evidence="2 3">
    <name type="scientific">Gordonia rubripertincta</name>
    <name type="common">Rhodococcus corallinus</name>
    <dbReference type="NCBI Taxonomy" id="36822"/>
    <lineage>
        <taxon>Bacteria</taxon>
        <taxon>Bacillati</taxon>
        <taxon>Actinomycetota</taxon>
        <taxon>Actinomycetes</taxon>
        <taxon>Mycobacteriales</taxon>
        <taxon>Gordoniaceae</taxon>
        <taxon>Gordonia</taxon>
    </lineage>
</organism>
<keyword evidence="3" id="KW-1185">Reference proteome</keyword>
<accession>A0ABT4MR15</accession>
<protein>
    <submittedName>
        <fullName evidence="2">DUF4194 domain-containing protein</fullName>
    </submittedName>
</protein>
<reference evidence="2" key="1">
    <citation type="submission" date="2022-12" db="EMBL/GenBank/DDBJ databases">
        <authorList>
            <person name="Krivoruchko A.V."/>
            <person name="Elkin A."/>
        </authorList>
    </citation>
    <scope>NUCLEOTIDE SEQUENCE</scope>
    <source>
        <strain evidence="2">IEGM 1388</strain>
    </source>
</reference>
<dbReference type="EMBL" id="JAPWIE010000002">
    <property type="protein sequence ID" value="MCZ4549433.1"/>
    <property type="molecule type" value="Genomic_DNA"/>
</dbReference>
<evidence type="ECO:0000313" key="3">
    <source>
        <dbReference type="Proteomes" id="UP001067235"/>
    </source>
</evidence>
<name>A0ABT4MR15_GORRU</name>
<evidence type="ECO:0000256" key="1">
    <source>
        <dbReference type="SAM" id="MobiDB-lite"/>
    </source>
</evidence>
<comment type="caution">
    <text evidence="2">The sequence shown here is derived from an EMBL/GenBank/DDBJ whole genome shotgun (WGS) entry which is preliminary data.</text>
</comment>
<dbReference type="RefSeq" id="WP_301569969.1">
    <property type="nucleotide sequence ID" value="NZ_JAPWIE010000002.1"/>
</dbReference>
<dbReference type="Pfam" id="PF13835">
    <property type="entry name" value="DUF4194"/>
    <property type="match status" value="1"/>
</dbReference>
<dbReference type="Proteomes" id="UP001067235">
    <property type="component" value="Unassembled WGS sequence"/>
</dbReference>
<sequence length="265" mass="29563">MSTPEEPMEEPTDEQDLGQQEGEDLFVDDPGALTEPSVDLSHFAFDGSEPVGTISDPQVDARFDGDTSALPAPVCYALQELVAAAHVSVRSRNWKTIEVHEEVIRSRLSELNLQLEINREHKYAFTRQVSENDPRQRNILRAQTLTLAASVLALFLRQKYLTSADESVVAERGEIMDHMLTYKPVSDTDEAGFIKRIDAAINQLESRKIIRALPGTDRYVVHGVIASLLGPEQVAAYTEAYRRLAGEHAEDGTDLTELDDRERTT</sequence>
<evidence type="ECO:0000313" key="2">
    <source>
        <dbReference type="EMBL" id="MCZ4549433.1"/>
    </source>
</evidence>
<feature type="region of interest" description="Disordered" evidence="1">
    <location>
        <begin position="1"/>
        <end position="32"/>
    </location>
</feature>
<dbReference type="InterPro" id="IPR025449">
    <property type="entry name" value="JetB"/>
</dbReference>
<gene>
    <name evidence="2" type="ORF">O4213_05535</name>
</gene>
<proteinExistence type="predicted"/>